<dbReference type="Gene3D" id="3.40.50.620">
    <property type="entry name" value="HUPs"/>
    <property type="match status" value="1"/>
</dbReference>
<evidence type="ECO:0000256" key="1">
    <source>
        <dbReference type="ARBA" id="ARBA00008791"/>
    </source>
</evidence>
<dbReference type="AlphaFoldDB" id="A0A1M7TGG2"/>
<accession>A0A1M7TGG2</accession>
<reference evidence="4" key="1">
    <citation type="submission" date="2016-12" db="EMBL/GenBank/DDBJ databases">
        <authorList>
            <person name="Varghese N."/>
            <person name="Submissions S."/>
        </authorList>
    </citation>
    <scope>NUCLEOTIDE SEQUENCE [LARGE SCALE GENOMIC DNA]</scope>
    <source>
        <strain evidence="4">DSM 11544</strain>
    </source>
</reference>
<evidence type="ECO:0000313" key="4">
    <source>
        <dbReference type="Proteomes" id="UP000184010"/>
    </source>
</evidence>
<protein>
    <submittedName>
        <fullName evidence="3">Nucleotide-binding universal stress protein, UspA family</fullName>
    </submittedName>
</protein>
<organism evidence="3 4">
    <name type="scientific">Desulfitobacterium chlororespirans DSM 11544</name>
    <dbReference type="NCBI Taxonomy" id="1121395"/>
    <lineage>
        <taxon>Bacteria</taxon>
        <taxon>Bacillati</taxon>
        <taxon>Bacillota</taxon>
        <taxon>Clostridia</taxon>
        <taxon>Eubacteriales</taxon>
        <taxon>Desulfitobacteriaceae</taxon>
        <taxon>Desulfitobacterium</taxon>
    </lineage>
</organism>
<dbReference type="STRING" id="1121395.SAMN02745215_01990"/>
<dbReference type="PANTHER" id="PTHR46268:SF6">
    <property type="entry name" value="UNIVERSAL STRESS PROTEIN UP12"/>
    <property type="match status" value="1"/>
</dbReference>
<comment type="similarity">
    <text evidence="1">Belongs to the universal stress protein A family.</text>
</comment>
<sequence length="261" mass="29765">MVRNILIPIDGTERSMKSVDLVKSLYQPNDVRIVLLMVREDVEHLYSEKEVEKAKSPLESTLDAVAYQLNGYDLKKEVVFGHAGEAILTCARQNDTDIIVMTKSTRIGWVQKIGSVTEHVVKYAKCIVMIVPENSDTKKSPRKMHQCEYLDDIITLSGQLSLGPNSCLLPVQVGKCIYKITVIEGSLRMNHLTYNPDGGTWMLPPQNHQPPYYDLNEGDEREIRLEILVNFGKMDHIEIVNTQMTKLLKFHYATRFESIEI</sequence>
<dbReference type="InterPro" id="IPR014729">
    <property type="entry name" value="Rossmann-like_a/b/a_fold"/>
</dbReference>
<dbReference type="SUPFAM" id="SSF52402">
    <property type="entry name" value="Adenine nucleotide alpha hydrolases-like"/>
    <property type="match status" value="1"/>
</dbReference>
<keyword evidence="4" id="KW-1185">Reference proteome</keyword>
<name>A0A1M7TGG2_9FIRM</name>
<dbReference type="InterPro" id="IPR006015">
    <property type="entry name" value="Universal_stress_UspA"/>
</dbReference>
<gene>
    <name evidence="3" type="ORF">SAMN02745215_01990</name>
</gene>
<proteinExistence type="inferred from homology"/>
<dbReference type="EMBL" id="FRDN01000006">
    <property type="protein sequence ID" value="SHN69800.1"/>
    <property type="molecule type" value="Genomic_DNA"/>
</dbReference>
<dbReference type="InterPro" id="IPR006016">
    <property type="entry name" value="UspA"/>
</dbReference>
<dbReference type="PANTHER" id="PTHR46268">
    <property type="entry name" value="STRESS RESPONSE PROTEIN NHAX"/>
    <property type="match status" value="1"/>
</dbReference>
<dbReference type="RefSeq" id="WP_072772453.1">
    <property type="nucleotide sequence ID" value="NZ_FRDN01000006.1"/>
</dbReference>
<evidence type="ECO:0000313" key="3">
    <source>
        <dbReference type="EMBL" id="SHN69800.1"/>
    </source>
</evidence>
<dbReference type="Proteomes" id="UP000184010">
    <property type="component" value="Unassembled WGS sequence"/>
</dbReference>
<dbReference type="PRINTS" id="PR01438">
    <property type="entry name" value="UNVRSLSTRESS"/>
</dbReference>
<evidence type="ECO:0000259" key="2">
    <source>
        <dbReference type="Pfam" id="PF00582"/>
    </source>
</evidence>
<feature type="domain" description="UspA" evidence="2">
    <location>
        <begin position="1"/>
        <end position="132"/>
    </location>
</feature>
<dbReference type="Pfam" id="PF00582">
    <property type="entry name" value="Usp"/>
    <property type="match status" value="1"/>
</dbReference>
<dbReference type="CDD" id="cd00293">
    <property type="entry name" value="USP-like"/>
    <property type="match status" value="1"/>
</dbReference>